<evidence type="ECO:0000313" key="2">
    <source>
        <dbReference type="EMBL" id="MFD1247298.1"/>
    </source>
</evidence>
<feature type="transmembrane region" description="Helical" evidence="1">
    <location>
        <begin position="34"/>
        <end position="52"/>
    </location>
</feature>
<dbReference type="Proteomes" id="UP001597229">
    <property type="component" value="Unassembled WGS sequence"/>
</dbReference>
<keyword evidence="1" id="KW-0472">Membrane</keyword>
<comment type="caution">
    <text evidence="2">The sequence shown here is derived from an EMBL/GenBank/DDBJ whole genome shotgun (WGS) entry which is preliminary data.</text>
</comment>
<dbReference type="EMBL" id="JBHTLX010000008">
    <property type="protein sequence ID" value="MFD1247298.1"/>
    <property type="molecule type" value="Genomic_DNA"/>
</dbReference>
<gene>
    <name evidence="2" type="ORF">ACFQ3F_05820</name>
</gene>
<evidence type="ECO:0000256" key="1">
    <source>
        <dbReference type="SAM" id="Phobius"/>
    </source>
</evidence>
<keyword evidence="1" id="KW-0812">Transmembrane</keyword>
<sequence>MDDEMRAELERRLVLIEDAGGAEAALPPLPLTDLAAAVTALAVLTIALLWWVL</sequence>
<keyword evidence="1" id="KW-1133">Transmembrane helix</keyword>
<protein>
    <recommendedName>
        <fullName evidence="4">DUF3040 domain-containing protein</fullName>
    </recommendedName>
</protein>
<organism evidence="2 3">
    <name type="scientific">Nocardioides ginsengisoli</name>
    <dbReference type="NCBI Taxonomy" id="363868"/>
    <lineage>
        <taxon>Bacteria</taxon>
        <taxon>Bacillati</taxon>
        <taxon>Actinomycetota</taxon>
        <taxon>Actinomycetes</taxon>
        <taxon>Propionibacteriales</taxon>
        <taxon>Nocardioidaceae</taxon>
        <taxon>Nocardioides</taxon>
    </lineage>
</organism>
<evidence type="ECO:0008006" key="4">
    <source>
        <dbReference type="Google" id="ProtNLM"/>
    </source>
</evidence>
<dbReference type="RefSeq" id="WP_367921467.1">
    <property type="nucleotide sequence ID" value="NZ_BAABAC010000042.1"/>
</dbReference>
<evidence type="ECO:0000313" key="3">
    <source>
        <dbReference type="Proteomes" id="UP001597229"/>
    </source>
</evidence>
<accession>A0ABW3VYK6</accession>
<reference evidence="3" key="1">
    <citation type="journal article" date="2019" name="Int. J. Syst. Evol. Microbiol.">
        <title>The Global Catalogue of Microorganisms (GCM) 10K type strain sequencing project: providing services to taxonomists for standard genome sequencing and annotation.</title>
        <authorList>
            <consortium name="The Broad Institute Genomics Platform"/>
            <consortium name="The Broad Institute Genome Sequencing Center for Infectious Disease"/>
            <person name="Wu L."/>
            <person name="Ma J."/>
        </authorList>
    </citation>
    <scope>NUCLEOTIDE SEQUENCE [LARGE SCALE GENOMIC DNA]</scope>
    <source>
        <strain evidence="3">CCUG 52478</strain>
    </source>
</reference>
<keyword evidence="3" id="KW-1185">Reference proteome</keyword>
<name>A0ABW3VYK6_9ACTN</name>
<proteinExistence type="predicted"/>